<reference evidence="1" key="2">
    <citation type="submission" date="2019-01" db="UniProtKB">
        <authorList>
            <consortium name="EnsemblPlants"/>
        </authorList>
    </citation>
    <scope>IDENTIFICATION</scope>
    <source>
        <strain evidence="1">cv. Heinz 1706</strain>
    </source>
</reference>
<protein>
    <submittedName>
        <fullName evidence="1">Uncharacterized protein</fullName>
    </submittedName>
</protein>
<dbReference type="PANTHER" id="PTHR24559">
    <property type="entry name" value="TRANSPOSON TY3-I GAG-POL POLYPROTEIN"/>
    <property type="match status" value="1"/>
</dbReference>
<reference evidence="1" key="1">
    <citation type="journal article" date="2012" name="Nature">
        <title>The tomato genome sequence provides insights into fleshy fruit evolution.</title>
        <authorList>
            <consortium name="Tomato Genome Consortium"/>
        </authorList>
    </citation>
    <scope>NUCLEOTIDE SEQUENCE [LARGE SCALE GENOMIC DNA]</scope>
    <source>
        <strain evidence="1">cv. Heinz 1706</strain>
    </source>
</reference>
<dbReference type="EnsemblPlants" id="Solyc09g018625.1.1">
    <property type="protein sequence ID" value="Solyc09g018625.1.1"/>
    <property type="gene ID" value="Solyc09g018625.1"/>
</dbReference>
<name>A0A3Q7I0A8_SOLLC</name>
<dbReference type="InterPro" id="IPR053134">
    <property type="entry name" value="RNA-dir_DNA_polymerase"/>
</dbReference>
<organism evidence="1">
    <name type="scientific">Solanum lycopersicum</name>
    <name type="common">Tomato</name>
    <name type="synonym">Lycopersicon esculentum</name>
    <dbReference type="NCBI Taxonomy" id="4081"/>
    <lineage>
        <taxon>Eukaryota</taxon>
        <taxon>Viridiplantae</taxon>
        <taxon>Streptophyta</taxon>
        <taxon>Embryophyta</taxon>
        <taxon>Tracheophyta</taxon>
        <taxon>Spermatophyta</taxon>
        <taxon>Magnoliopsida</taxon>
        <taxon>eudicotyledons</taxon>
        <taxon>Gunneridae</taxon>
        <taxon>Pentapetalae</taxon>
        <taxon>asterids</taxon>
        <taxon>lamiids</taxon>
        <taxon>Solanales</taxon>
        <taxon>Solanaceae</taxon>
        <taxon>Solanoideae</taxon>
        <taxon>Solaneae</taxon>
        <taxon>Solanum</taxon>
        <taxon>Solanum subgen. Lycopersicon</taxon>
    </lineage>
</organism>
<keyword evidence="2" id="KW-1185">Reference proteome</keyword>
<proteinExistence type="predicted"/>
<dbReference type="Gramene" id="Solyc09g018625.1.1">
    <property type="protein sequence ID" value="Solyc09g018625.1.1"/>
    <property type="gene ID" value="Solyc09g018625.1"/>
</dbReference>
<dbReference type="AlphaFoldDB" id="A0A3Q7I0A8"/>
<evidence type="ECO:0000313" key="2">
    <source>
        <dbReference type="Proteomes" id="UP000004994"/>
    </source>
</evidence>
<dbReference type="SUPFAM" id="SSF56672">
    <property type="entry name" value="DNA/RNA polymerases"/>
    <property type="match status" value="1"/>
</dbReference>
<dbReference type="PANTHER" id="PTHR24559:SF444">
    <property type="entry name" value="REVERSE TRANSCRIPTASE DOMAIN-CONTAINING PROTEIN"/>
    <property type="match status" value="1"/>
</dbReference>
<dbReference type="OMA" id="NRYSHYK"/>
<dbReference type="Gene3D" id="3.30.70.270">
    <property type="match status" value="1"/>
</dbReference>
<accession>A0A3Q7I0A8</accession>
<dbReference type="InterPro" id="IPR043128">
    <property type="entry name" value="Rev_trsase/Diguanyl_cyclase"/>
</dbReference>
<dbReference type="Proteomes" id="UP000004994">
    <property type="component" value="Chromosome 9"/>
</dbReference>
<sequence length="65" mass="7625">MTIKNKYPLPIIDNSYNQLQGDRYLSKVDLRSDNNITKIHFPNRYSHYKFLIMSLGLTNSLAAFM</sequence>
<dbReference type="STRING" id="4081.A0A3Q7I0A8"/>
<dbReference type="Gene3D" id="3.10.10.10">
    <property type="entry name" value="HIV Type 1 Reverse Transcriptase, subunit A, domain 1"/>
    <property type="match status" value="1"/>
</dbReference>
<evidence type="ECO:0000313" key="1">
    <source>
        <dbReference type="EnsemblPlants" id="Solyc09g018625.1.1"/>
    </source>
</evidence>
<dbReference type="InterPro" id="IPR043502">
    <property type="entry name" value="DNA/RNA_pol_sf"/>
</dbReference>
<dbReference type="InParanoid" id="A0A3Q7I0A8"/>